<feature type="transmembrane region" description="Helical" evidence="9">
    <location>
        <begin position="281"/>
        <end position="296"/>
    </location>
</feature>
<name>A0A662ZDA0_9GAMM</name>
<dbReference type="GO" id="GO:0005886">
    <property type="term" value="C:plasma membrane"/>
    <property type="evidence" value="ECO:0007669"/>
    <property type="project" value="UniProtKB-SubCell"/>
</dbReference>
<evidence type="ECO:0000256" key="2">
    <source>
        <dbReference type="ARBA" id="ARBA00022448"/>
    </source>
</evidence>
<comment type="similarity">
    <text evidence="8">Belongs to the binding-protein-dependent transport system permease family. LivHM subfamily.</text>
</comment>
<feature type="chain" id="PRO_5024856169" evidence="10">
    <location>
        <begin position="24"/>
        <end position="536"/>
    </location>
</feature>
<evidence type="ECO:0000256" key="7">
    <source>
        <dbReference type="ARBA" id="ARBA00023136"/>
    </source>
</evidence>
<protein>
    <submittedName>
        <fullName evidence="11">Amino acid/amide ABC transporter membrane protein 1, HAAT family</fullName>
    </submittedName>
</protein>
<keyword evidence="10" id="KW-0732">Signal</keyword>
<evidence type="ECO:0000256" key="3">
    <source>
        <dbReference type="ARBA" id="ARBA00022475"/>
    </source>
</evidence>
<evidence type="ECO:0000256" key="4">
    <source>
        <dbReference type="ARBA" id="ARBA00022692"/>
    </source>
</evidence>
<dbReference type="InterPro" id="IPR052157">
    <property type="entry name" value="BCAA_transport_permease"/>
</dbReference>
<dbReference type="PANTHER" id="PTHR11795:SF447">
    <property type="entry name" value="ABC TRANSPORTER PERMEASE PROTEIN"/>
    <property type="match status" value="1"/>
</dbReference>
<dbReference type="EMBL" id="FOSF01000028">
    <property type="protein sequence ID" value="SFK13218.1"/>
    <property type="molecule type" value="Genomic_DNA"/>
</dbReference>
<accession>A0A662ZDA0</accession>
<dbReference type="AlphaFoldDB" id="A0A662ZDA0"/>
<evidence type="ECO:0000256" key="5">
    <source>
        <dbReference type="ARBA" id="ARBA00022970"/>
    </source>
</evidence>
<dbReference type="InterPro" id="IPR001851">
    <property type="entry name" value="ABC_transp_permease"/>
</dbReference>
<gene>
    <name evidence="11" type="ORF">SAMN04487865_102827</name>
</gene>
<dbReference type="InterPro" id="IPR017779">
    <property type="entry name" value="ABC_UrtB_bac"/>
</dbReference>
<feature type="transmembrane region" description="Helical" evidence="9">
    <location>
        <begin position="500"/>
        <end position="519"/>
    </location>
</feature>
<dbReference type="Pfam" id="PF02653">
    <property type="entry name" value="BPD_transp_2"/>
    <property type="match status" value="1"/>
</dbReference>
<feature type="signal peptide" evidence="10">
    <location>
        <begin position="1"/>
        <end position="23"/>
    </location>
</feature>
<feature type="transmembrane region" description="Helical" evidence="9">
    <location>
        <begin position="302"/>
        <end position="322"/>
    </location>
</feature>
<dbReference type="PANTHER" id="PTHR11795">
    <property type="entry name" value="BRANCHED-CHAIN AMINO ACID TRANSPORT SYSTEM PERMEASE PROTEIN LIVH"/>
    <property type="match status" value="1"/>
</dbReference>
<feature type="transmembrane region" description="Helical" evidence="9">
    <location>
        <begin position="247"/>
        <end position="274"/>
    </location>
</feature>
<organism evidence="11 12">
    <name type="scientific">Succinivibrio dextrinosolvens</name>
    <dbReference type="NCBI Taxonomy" id="83771"/>
    <lineage>
        <taxon>Bacteria</taxon>
        <taxon>Pseudomonadati</taxon>
        <taxon>Pseudomonadota</taxon>
        <taxon>Gammaproteobacteria</taxon>
        <taxon>Aeromonadales</taxon>
        <taxon>Succinivibrionaceae</taxon>
        <taxon>Succinivibrio</taxon>
    </lineage>
</organism>
<evidence type="ECO:0000256" key="8">
    <source>
        <dbReference type="ARBA" id="ARBA00037998"/>
    </source>
</evidence>
<feature type="transmembrane region" description="Helical" evidence="9">
    <location>
        <begin position="334"/>
        <end position="352"/>
    </location>
</feature>
<evidence type="ECO:0000313" key="11">
    <source>
        <dbReference type="EMBL" id="SFK13218.1"/>
    </source>
</evidence>
<dbReference type="GO" id="GO:0006865">
    <property type="term" value="P:amino acid transport"/>
    <property type="evidence" value="ECO:0007669"/>
    <property type="project" value="UniProtKB-KW"/>
</dbReference>
<proteinExistence type="inferred from homology"/>
<keyword evidence="5" id="KW-0029">Amino-acid transport</keyword>
<dbReference type="OrthoDB" id="9807115at2"/>
<evidence type="ECO:0000256" key="1">
    <source>
        <dbReference type="ARBA" id="ARBA00004429"/>
    </source>
</evidence>
<keyword evidence="4 9" id="KW-0812">Transmembrane</keyword>
<keyword evidence="3" id="KW-1003">Cell membrane</keyword>
<keyword evidence="2" id="KW-0813">Transport</keyword>
<evidence type="ECO:0000256" key="9">
    <source>
        <dbReference type="SAM" id="Phobius"/>
    </source>
</evidence>
<keyword evidence="12" id="KW-1185">Reference proteome</keyword>
<reference evidence="11 12" key="1">
    <citation type="submission" date="2016-10" db="EMBL/GenBank/DDBJ databases">
        <authorList>
            <person name="Varghese N."/>
            <person name="Submissions S."/>
        </authorList>
    </citation>
    <scope>NUCLEOTIDE SEQUENCE [LARGE SCALE GENOMIC DNA]</scope>
    <source>
        <strain evidence="11 12">22B</strain>
    </source>
</reference>
<dbReference type="Proteomes" id="UP000243374">
    <property type="component" value="Unassembled WGS sequence"/>
</dbReference>
<comment type="subcellular location">
    <subcellularLocation>
        <location evidence="1">Cell inner membrane</location>
        <topology evidence="1">Multi-pass membrane protein</topology>
    </subcellularLocation>
</comment>
<feature type="transmembrane region" description="Helical" evidence="9">
    <location>
        <begin position="470"/>
        <end position="494"/>
    </location>
</feature>
<dbReference type="GO" id="GO:0022857">
    <property type="term" value="F:transmembrane transporter activity"/>
    <property type="evidence" value="ECO:0007669"/>
    <property type="project" value="InterPro"/>
</dbReference>
<dbReference type="CDD" id="cd06582">
    <property type="entry name" value="TM_PBP1_LivH_like"/>
    <property type="match status" value="1"/>
</dbReference>
<feature type="transmembrane region" description="Helical" evidence="9">
    <location>
        <begin position="386"/>
        <end position="403"/>
    </location>
</feature>
<evidence type="ECO:0000313" key="12">
    <source>
        <dbReference type="Proteomes" id="UP000243374"/>
    </source>
</evidence>
<keyword evidence="6 9" id="KW-1133">Transmembrane helix</keyword>
<dbReference type="NCBIfam" id="TIGR03409">
    <property type="entry name" value="urea_trans_UrtB"/>
    <property type="match status" value="1"/>
</dbReference>
<dbReference type="RefSeq" id="WP_083396942.1">
    <property type="nucleotide sequence ID" value="NZ_FOSF01000028.1"/>
</dbReference>
<evidence type="ECO:0000256" key="10">
    <source>
        <dbReference type="SAM" id="SignalP"/>
    </source>
</evidence>
<keyword evidence="7 9" id="KW-0472">Membrane</keyword>
<evidence type="ECO:0000256" key="6">
    <source>
        <dbReference type="ARBA" id="ARBA00022989"/>
    </source>
</evidence>
<sequence length="536" mass="58470">MKISMQKAFCMLLTVLFISTVYAAEPDYEISKSLKDSLTDSKAKSRDNAIAILSEDLSEQNILVLNKLKNGLVYYDSQKEIFLKESVESNCYIQPSTSQKVCNLKLRRSGISTLQKKKIESILLKSALFSSNDSDRAKAVKKLLEIESQNDLPSEETIDKLIRQESQKEIYKDLKIVEALIQSRSPELGVQKLISCIDILEEKGNAACIQAIDRLKLSTNSEVSQRATKAASSLSFSKSISDFFEKIFFGLSLGSVLVLAAVGLSITFGVMGVINMAHGELIMLGAYTVWIIQQIMPQSMGLALFISIPCAFIVSAFFGILIEHFVIRHLSGRPLETLLATFGISLILQQLVRTLFSPLNRAVATPEFLQGSVQITSNLSITCNRLSIIFFSLVVFAVIVLVMKKTRLGLEVRAVSQNRAIAKAMGIKAEKVDVLTFGLGSGIAGVAGVALSQITNVGPNLGQSYIIDSFMVVVFGGAGNLWGTLTGGLIMGIANKLLEPVSGAMLSKIIILIALILFIQKRPRGLFPQRGRAAED</sequence>